<dbReference type="SUPFAM" id="SSF52954">
    <property type="entry name" value="Class II aaRS ABD-related"/>
    <property type="match status" value="1"/>
</dbReference>
<evidence type="ECO:0000256" key="8">
    <source>
        <dbReference type="ARBA" id="ARBA00022840"/>
    </source>
</evidence>
<evidence type="ECO:0000256" key="2">
    <source>
        <dbReference type="ARBA" id="ARBA00022490"/>
    </source>
</evidence>
<dbReference type="FunFam" id="3.30.54.20:FF:000002">
    <property type="entry name" value="Threonine--tRNA ligase"/>
    <property type="match status" value="1"/>
</dbReference>
<dbReference type="Gene3D" id="3.40.50.800">
    <property type="entry name" value="Anticodon-binding domain"/>
    <property type="match status" value="1"/>
</dbReference>
<feature type="domain" description="TGS" evidence="16">
    <location>
        <begin position="1"/>
        <end position="61"/>
    </location>
</feature>
<dbReference type="NCBIfam" id="TIGR00418">
    <property type="entry name" value="thrS"/>
    <property type="match status" value="1"/>
</dbReference>
<dbReference type="GO" id="GO:0005737">
    <property type="term" value="C:cytoplasm"/>
    <property type="evidence" value="ECO:0007669"/>
    <property type="project" value="UniProtKB-SubCell"/>
</dbReference>
<dbReference type="CDD" id="cd00860">
    <property type="entry name" value="ThrRS_anticodon"/>
    <property type="match status" value="1"/>
</dbReference>
<dbReference type="InterPro" id="IPR045864">
    <property type="entry name" value="aa-tRNA-synth_II/BPL/LPL"/>
</dbReference>
<dbReference type="InterPro" id="IPR006195">
    <property type="entry name" value="aa-tRNA-synth_II"/>
</dbReference>
<evidence type="ECO:0000256" key="11">
    <source>
        <dbReference type="ARBA" id="ARBA00023146"/>
    </source>
</evidence>
<dbReference type="EC" id="6.1.1.3" evidence="13"/>
<keyword evidence="8 13" id="KW-0067">ATP-binding</keyword>
<comment type="subcellular location">
    <subcellularLocation>
        <location evidence="13">Cytoplasm</location>
    </subcellularLocation>
</comment>
<feature type="domain" description="Aminoacyl-transfer RNA synthetases class-II family profile" evidence="15">
    <location>
        <begin position="242"/>
        <end position="541"/>
    </location>
</feature>
<dbReference type="PRINTS" id="PR01047">
    <property type="entry name" value="TRNASYNTHTHR"/>
</dbReference>
<keyword evidence="3 13" id="KW-0820">tRNA-binding</keyword>
<dbReference type="GO" id="GO:0046872">
    <property type="term" value="F:metal ion binding"/>
    <property type="evidence" value="ECO:0007669"/>
    <property type="project" value="UniProtKB-KW"/>
</dbReference>
<dbReference type="InterPro" id="IPR002320">
    <property type="entry name" value="Thr-tRNA-ligase_IIa"/>
</dbReference>
<dbReference type="SUPFAM" id="SSF55186">
    <property type="entry name" value="ThrRS/AlaRS common domain"/>
    <property type="match status" value="1"/>
</dbReference>
<dbReference type="Pfam" id="PF00587">
    <property type="entry name" value="tRNA-synt_2b"/>
    <property type="match status" value="1"/>
</dbReference>
<evidence type="ECO:0000313" key="17">
    <source>
        <dbReference type="EMBL" id="PSL43702.1"/>
    </source>
</evidence>
<evidence type="ECO:0000256" key="4">
    <source>
        <dbReference type="ARBA" id="ARBA00022598"/>
    </source>
</evidence>
<dbReference type="InterPro" id="IPR004095">
    <property type="entry name" value="TGS"/>
</dbReference>
<dbReference type="InterPro" id="IPR002314">
    <property type="entry name" value="aa-tRNA-synt_IIb"/>
</dbReference>
<dbReference type="GO" id="GO:0000049">
    <property type="term" value="F:tRNA binding"/>
    <property type="evidence" value="ECO:0007669"/>
    <property type="project" value="UniProtKB-KW"/>
</dbReference>
<feature type="coiled-coil region" evidence="14">
    <location>
        <begin position="111"/>
        <end position="138"/>
    </location>
</feature>
<dbReference type="FunFam" id="3.30.930.10:FF:000002">
    <property type="entry name" value="Threonine--tRNA ligase"/>
    <property type="match status" value="1"/>
</dbReference>
<feature type="binding site" evidence="13">
    <location>
        <position position="337"/>
    </location>
    <ligand>
        <name>Zn(2+)</name>
        <dbReference type="ChEBI" id="CHEBI:29105"/>
        <note>catalytic</note>
    </ligand>
</feature>
<evidence type="ECO:0000313" key="18">
    <source>
        <dbReference type="Proteomes" id="UP000240971"/>
    </source>
</evidence>
<protein>
    <recommendedName>
        <fullName evidence="13">Threonine--tRNA ligase</fullName>
        <ecNumber evidence="13">6.1.1.3</ecNumber>
    </recommendedName>
    <alternativeName>
        <fullName evidence="13">Threonyl-tRNA synthetase</fullName>
        <shortName evidence="13">ThrRS</shortName>
    </alternativeName>
</protein>
<dbReference type="OrthoDB" id="9802304at2"/>
<evidence type="ECO:0000256" key="6">
    <source>
        <dbReference type="ARBA" id="ARBA00022741"/>
    </source>
</evidence>
<feature type="binding site" evidence="13">
    <location>
        <position position="518"/>
    </location>
    <ligand>
        <name>Zn(2+)</name>
        <dbReference type="ChEBI" id="CHEBI:29105"/>
        <note>catalytic</note>
    </ligand>
</feature>
<comment type="caution">
    <text evidence="17">The sequence shown here is derived from an EMBL/GenBank/DDBJ whole genome shotgun (WGS) entry which is preliminary data.</text>
</comment>
<organism evidence="17 18">
    <name type="scientific">Chitinophaga niastensis</name>
    <dbReference type="NCBI Taxonomy" id="536980"/>
    <lineage>
        <taxon>Bacteria</taxon>
        <taxon>Pseudomonadati</taxon>
        <taxon>Bacteroidota</taxon>
        <taxon>Chitinophagia</taxon>
        <taxon>Chitinophagales</taxon>
        <taxon>Chitinophagaceae</taxon>
        <taxon>Chitinophaga</taxon>
    </lineage>
</organism>
<dbReference type="SUPFAM" id="SSF81271">
    <property type="entry name" value="TGS-like"/>
    <property type="match status" value="1"/>
</dbReference>
<dbReference type="SUPFAM" id="SSF55681">
    <property type="entry name" value="Class II aaRS and biotin synthetases"/>
    <property type="match status" value="1"/>
</dbReference>
<comment type="caution">
    <text evidence="13">Lacks conserved residue(s) required for the propagation of feature annotation.</text>
</comment>
<evidence type="ECO:0000256" key="13">
    <source>
        <dbReference type="HAMAP-Rule" id="MF_00184"/>
    </source>
</evidence>
<keyword evidence="9 13" id="KW-0694">RNA-binding</keyword>
<evidence type="ECO:0000256" key="14">
    <source>
        <dbReference type="SAM" id="Coils"/>
    </source>
</evidence>
<dbReference type="InterPro" id="IPR047246">
    <property type="entry name" value="ThrRS_anticodon"/>
</dbReference>
<dbReference type="RefSeq" id="WP_106530910.1">
    <property type="nucleotide sequence ID" value="NZ_PYAW01000007.1"/>
</dbReference>
<dbReference type="InterPro" id="IPR012947">
    <property type="entry name" value="tRNA_SAD"/>
</dbReference>
<keyword evidence="14" id="KW-0175">Coiled coil</keyword>
<dbReference type="Proteomes" id="UP000240971">
    <property type="component" value="Unassembled WGS sequence"/>
</dbReference>
<dbReference type="Gene3D" id="3.10.20.30">
    <property type="match status" value="1"/>
</dbReference>
<dbReference type="CDD" id="cd01667">
    <property type="entry name" value="TGS_ThrRS"/>
    <property type="match status" value="1"/>
</dbReference>
<reference evidence="17 18" key="1">
    <citation type="submission" date="2018-03" db="EMBL/GenBank/DDBJ databases">
        <title>Genomic Encyclopedia of Archaeal and Bacterial Type Strains, Phase II (KMG-II): from individual species to whole genera.</title>
        <authorList>
            <person name="Goeker M."/>
        </authorList>
    </citation>
    <scope>NUCLEOTIDE SEQUENCE [LARGE SCALE GENOMIC DNA]</scope>
    <source>
        <strain evidence="17 18">DSM 24859</strain>
    </source>
</reference>
<evidence type="ECO:0000256" key="5">
    <source>
        <dbReference type="ARBA" id="ARBA00022723"/>
    </source>
</evidence>
<dbReference type="CDD" id="cd00771">
    <property type="entry name" value="ThrRS_core"/>
    <property type="match status" value="1"/>
</dbReference>
<dbReference type="Gene3D" id="3.30.930.10">
    <property type="entry name" value="Bira Bifunctional Protein, Domain 2"/>
    <property type="match status" value="1"/>
</dbReference>
<comment type="catalytic activity">
    <reaction evidence="12 13">
        <text>tRNA(Thr) + L-threonine + ATP = L-threonyl-tRNA(Thr) + AMP + diphosphate + H(+)</text>
        <dbReference type="Rhea" id="RHEA:24624"/>
        <dbReference type="Rhea" id="RHEA-COMP:9670"/>
        <dbReference type="Rhea" id="RHEA-COMP:9704"/>
        <dbReference type="ChEBI" id="CHEBI:15378"/>
        <dbReference type="ChEBI" id="CHEBI:30616"/>
        <dbReference type="ChEBI" id="CHEBI:33019"/>
        <dbReference type="ChEBI" id="CHEBI:57926"/>
        <dbReference type="ChEBI" id="CHEBI:78442"/>
        <dbReference type="ChEBI" id="CHEBI:78534"/>
        <dbReference type="ChEBI" id="CHEBI:456215"/>
        <dbReference type="EC" id="6.1.1.3"/>
    </reaction>
</comment>
<evidence type="ECO:0000256" key="10">
    <source>
        <dbReference type="ARBA" id="ARBA00022917"/>
    </source>
</evidence>
<evidence type="ECO:0000259" key="15">
    <source>
        <dbReference type="PROSITE" id="PS50862"/>
    </source>
</evidence>
<comment type="cofactor">
    <cofactor evidence="13">
        <name>Zn(2+)</name>
        <dbReference type="ChEBI" id="CHEBI:29105"/>
    </cofactor>
    <text evidence="13">Binds 1 zinc ion per subunit.</text>
</comment>
<dbReference type="Gene3D" id="3.30.54.20">
    <property type="match status" value="1"/>
</dbReference>
<feature type="binding site" evidence="13">
    <location>
        <position position="388"/>
    </location>
    <ligand>
        <name>Zn(2+)</name>
        <dbReference type="ChEBI" id="CHEBI:29105"/>
        <note>catalytic</note>
    </ligand>
</feature>
<evidence type="ECO:0000256" key="3">
    <source>
        <dbReference type="ARBA" id="ARBA00022555"/>
    </source>
</evidence>
<dbReference type="GO" id="GO:0004829">
    <property type="term" value="F:threonine-tRNA ligase activity"/>
    <property type="evidence" value="ECO:0007669"/>
    <property type="project" value="UniProtKB-UniRule"/>
</dbReference>
<dbReference type="Gene3D" id="3.30.980.10">
    <property type="entry name" value="Threonyl-trna Synthetase, Chain A, domain 2"/>
    <property type="match status" value="1"/>
</dbReference>
<comment type="similarity">
    <text evidence="1 13">Belongs to the class-II aminoacyl-tRNA synthetase family.</text>
</comment>
<keyword evidence="7 13" id="KW-0862">Zinc</keyword>
<keyword evidence="4 13" id="KW-0436">Ligase</keyword>
<dbReference type="PANTHER" id="PTHR11451:SF44">
    <property type="entry name" value="THREONINE--TRNA LIGASE, CHLOROPLASTIC_MITOCHONDRIAL 2"/>
    <property type="match status" value="1"/>
</dbReference>
<keyword evidence="2 13" id="KW-0963">Cytoplasm</keyword>
<evidence type="ECO:0000256" key="1">
    <source>
        <dbReference type="ARBA" id="ARBA00008226"/>
    </source>
</evidence>
<keyword evidence="6 13" id="KW-0547">Nucleotide-binding</keyword>
<evidence type="ECO:0000259" key="16">
    <source>
        <dbReference type="PROSITE" id="PS51880"/>
    </source>
</evidence>
<dbReference type="HAMAP" id="MF_00184">
    <property type="entry name" value="Thr_tRNA_synth"/>
    <property type="match status" value="1"/>
</dbReference>
<dbReference type="GO" id="GO:0006435">
    <property type="term" value="P:threonyl-tRNA aminoacylation"/>
    <property type="evidence" value="ECO:0007669"/>
    <property type="project" value="UniProtKB-UniRule"/>
</dbReference>
<dbReference type="PROSITE" id="PS50862">
    <property type="entry name" value="AA_TRNA_LIGASE_II"/>
    <property type="match status" value="1"/>
</dbReference>
<name>A0A2P8HBZ7_CHINA</name>
<dbReference type="InterPro" id="IPR012676">
    <property type="entry name" value="TGS-like"/>
</dbReference>
<comment type="subunit">
    <text evidence="13">Homodimer.</text>
</comment>
<proteinExistence type="inferred from homology"/>
<keyword evidence="5 13" id="KW-0479">Metal-binding</keyword>
<keyword evidence="10 13" id="KW-0648">Protein biosynthesis</keyword>
<accession>A0A2P8HBZ7</accession>
<dbReference type="InterPro" id="IPR018163">
    <property type="entry name" value="Thr/Ala-tRNA-synth_IIc_edit"/>
</dbReference>
<dbReference type="Pfam" id="PF02824">
    <property type="entry name" value="TGS"/>
    <property type="match status" value="1"/>
</dbReference>
<dbReference type="FunFam" id="3.10.20.30:FF:000005">
    <property type="entry name" value="Threonine--tRNA ligase"/>
    <property type="match status" value="1"/>
</dbReference>
<keyword evidence="11 13" id="KW-0030">Aminoacyl-tRNA synthetase</keyword>
<evidence type="ECO:0000256" key="7">
    <source>
        <dbReference type="ARBA" id="ARBA00022833"/>
    </source>
</evidence>
<dbReference type="Pfam" id="PF07973">
    <property type="entry name" value="tRNA_SAD"/>
    <property type="match status" value="1"/>
</dbReference>
<dbReference type="AlphaFoldDB" id="A0A2P8HBZ7"/>
<evidence type="ECO:0000256" key="9">
    <source>
        <dbReference type="ARBA" id="ARBA00022884"/>
    </source>
</evidence>
<sequence>MINITFPDGAVRQYEPGVTALDIAKSISEGLARKVLAAKVNGQVVDATRPILTDSTLQLLTWVDTDGKATMWHSSAHLMAEALEALYPGVKLGYGPSIENGFYYDIDLGDRTISEEDLKKVEAKMVELSKQNSEYVRKEVSKADALTYFTEKGDQYKLETINELADGSISFYTQGGFTDLCRGPHIPHTGFIKSIKLTSIAGAYWRGNEKNKMLTRIYGITFPNQKELDEYLTLIEEAKKRDHRKLGKELELFAFSEKVGLGLPMWLPKGAMLRERLQRFLQEAQLASGYLPVVTPHIGNKNLYVTSGHYEKYGKDSFQPMHTPEEGEEFMLKPMNCPHHCELYKVSPKSYKDLPVRFAEFGTVYRYEQHGELHGLTRVRGFTQDDAHLFCRPDQVKEEFQKVIDLVMYVFNSLSFTDFTAQISLRDKEDRSKYIGTDENWELAERAIIESAAEKGLRTVTEYGEAAFYGPKLDFMVKDALGRKWQLGTIQVDYNLPERFELEYIGADNMKHRPVMIHRAPFGSLERFIAVLIEHCAGKFPLWLAPTQVKILPISDKSQEYAEKVAELLKKAEIRAEIDDRSEKIGKKIREAELAKIPYMLVLGEKEAADNVVAVRRQSKGDLGTMQLEQFTSMINEEVANKKPIE</sequence>
<dbReference type="FunFam" id="3.30.980.10:FF:000005">
    <property type="entry name" value="Threonyl-tRNA synthetase, mitochondrial"/>
    <property type="match status" value="1"/>
</dbReference>
<dbReference type="EMBL" id="PYAW01000007">
    <property type="protein sequence ID" value="PSL43702.1"/>
    <property type="molecule type" value="Genomic_DNA"/>
</dbReference>
<keyword evidence="18" id="KW-1185">Reference proteome</keyword>
<dbReference type="InterPro" id="IPR004154">
    <property type="entry name" value="Anticodon-bd"/>
</dbReference>
<dbReference type="GO" id="GO:0005524">
    <property type="term" value="F:ATP binding"/>
    <property type="evidence" value="ECO:0007669"/>
    <property type="project" value="UniProtKB-UniRule"/>
</dbReference>
<dbReference type="InterPro" id="IPR012675">
    <property type="entry name" value="Beta-grasp_dom_sf"/>
</dbReference>
<dbReference type="InterPro" id="IPR036621">
    <property type="entry name" value="Anticodon-bd_dom_sf"/>
</dbReference>
<dbReference type="PROSITE" id="PS51880">
    <property type="entry name" value="TGS"/>
    <property type="match status" value="1"/>
</dbReference>
<dbReference type="PANTHER" id="PTHR11451">
    <property type="entry name" value="THREONINE-TRNA LIGASE"/>
    <property type="match status" value="1"/>
</dbReference>
<dbReference type="SMART" id="SM00863">
    <property type="entry name" value="tRNA_SAD"/>
    <property type="match status" value="1"/>
</dbReference>
<gene>
    <name evidence="13" type="primary">thrS</name>
    <name evidence="17" type="ORF">CLV51_10711</name>
</gene>
<dbReference type="InterPro" id="IPR033728">
    <property type="entry name" value="ThrRS_core"/>
</dbReference>
<dbReference type="FunFam" id="3.40.50.800:FF:000001">
    <property type="entry name" value="Threonine--tRNA ligase"/>
    <property type="match status" value="1"/>
</dbReference>
<evidence type="ECO:0000256" key="12">
    <source>
        <dbReference type="ARBA" id="ARBA00049515"/>
    </source>
</evidence>
<dbReference type="Pfam" id="PF03129">
    <property type="entry name" value="HGTP_anticodon"/>
    <property type="match status" value="1"/>
</dbReference>